<protein>
    <submittedName>
        <fullName evidence="1">Uncharacterized protein</fullName>
    </submittedName>
</protein>
<accession>X1L694</accession>
<name>X1L694_9ZZZZ</name>
<reference evidence="1" key="1">
    <citation type="journal article" date="2014" name="Front. Microbiol.">
        <title>High frequency of phylogenetically diverse reductive dehalogenase-homologous genes in deep subseafloor sedimentary metagenomes.</title>
        <authorList>
            <person name="Kawai M."/>
            <person name="Futagami T."/>
            <person name="Toyoda A."/>
            <person name="Takaki Y."/>
            <person name="Nishi S."/>
            <person name="Hori S."/>
            <person name="Arai W."/>
            <person name="Tsubouchi T."/>
            <person name="Morono Y."/>
            <person name="Uchiyama I."/>
            <person name="Ito T."/>
            <person name="Fujiyama A."/>
            <person name="Inagaki F."/>
            <person name="Takami H."/>
        </authorList>
    </citation>
    <scope>NUCLEOTIDE SEQUENCE</scope>
    <source>
        <strain evidence="1">Expedition CK06-06</strain>
    </source>
</reference>
<evidence type="ECO:0000313" key="1">
    <source>
        <dbReference type="EMBL" id="GAI14478.1"/>
    </source>
</evidence>
<comment type="caution">
    <text evidence="1">The sequence shown here is derived from an EMBL/GenBank/DDBJ whole genome shotgun (WGS) entry which is preliminary data.</text>
</comment>
<gene>
    <name evidence="1" type="ORF">S06H3_18365</name>
</gene>
<dbReference type="EMBL" id="BARV01009278">
    <property type="protein sequence ID" value="GAI14478.1"/>
    <property type="molecule type" value="Genomic_DNA"/>
</dbReference>
<dbReference type="Gene3D" id="3.40.50.2000">
    <property type="entry name" value="Glycogen Phosphorylase B"/>
    <property type="match status" value="1"/>
</dbReference>
<sequence length="33" mass="3782">MRIAFFTNCYKPLVNGVVTSISSLKEAYERRGM</sequence>
<organism evidence="1">
    <name type="scientific">marine sediment metagenome</name>
    <dbReference type="NCBI Taxonomy" id="412755"/>
    <lineage>
        <taxon>unclassified sequences</taxon>
        <taxon>metagenomes</taxon>
        <taxon>ecological metagenomes</taxon>
    </lineage>
</organism>
<proteinExistence type="predicted"/>
<feature type="non-terminal residue" evidence="1">
    <location>
        <position position="33"/>
    </location>
</feature>
<dbReference type="AlphaFoldDB" id="X1L694"/>